<dbReference type="Gene3D" id="3.40.50.360">
    <property type="match status" value="1"/>
</dbReference>
<dbReference type="GO" id="GO:0003955">
    <property type="term" value="F:NAD(P)H dehydrogenase (quinone) activity"/>
    <property type="evidence" value="ECO:0007669"/>
    <property type="project" value="UniProtKB-EC"/>
</dbReference>
<dbReference type="EMBL" id="CAJRAY010000018">
    <property type="protein sequence ID" value="CAG5079940.1"/>
    <property type="molecule type" value="Genomic_DNA"/>
</dbReference>
<dbReference type="Pfam" id="PF02525">
    <property type="entry name" value="Flavodoxin_2"/>
    <property type="match status" value="1"/>
</dbReference>
<proteinExistence type="inferred from homology"/>
<sequence length="188" mass="21570">MLIVGHPDPESYCAALAARYAAGAERSGADVRVLELGRLAFDPVLKFGYRQRMEWEDDLAGAQEAIRWAEHLVFVYPNWWGTMPALLKGFIDRVFLPGFAFRYRERGKLWDKLLKGRSARLIVTMDTPPLINRWMYGHAGHKVMKRNILQFCGIRPVRVTEIGPVRGSTEQKRSAWLDKAERLGERQA</sequence>
<dbReference type="SUPFAM" id="SSF52218">
    <property type="entry name" value="Flavoproteins"/>
    <property type="match status" value="1"/>
</dbReference>
<comment type="caution">
    <text evidence="4">The sequence shown here is derived from an EMBL/GenBank/DDBJ whole genome shotgun (WGS) entry which is preliminary data.</text>
</comment>
<dbReference type="InterPro" id="IPR003680">
    <property type="entry name" value="Flavodoxin_fold"/>
</dbReference>
<protein>
    <submittedName>
        <fullName evidence="4">Probable NAD(P)H quinone oxidoreductase</fullName>
        <ecNumber evidence="4">1.6.5.2</ecNumber>
    </submittedName>
</protein>
<gene>
    <name evidence="4" type="primary">txxe 563</name>
    <name evidence="4" type="ORF">TXXE_03575</name>
</gene>
<evidence type="ECO:0000256" key="1">
    <source>
        <dbReference type="ARBA" id="ARBA00006252"/>
    </source>
</evidence>
<dbReference type="Proteomes" id="UP000681526">
    <property type="component" value="Unassembled WGS sequence"/>
</dbReference>
<dbReference type="PANTHER" id="PTHR10204:SF34">
    <property type="entry name" value="NAD(P)H DEHYDROGENASE [QUINONE] 1 ISOFORM 1"/>
    <property type="match status" value="1"/>
</dbReference>
<evidence type="ECO:0000256" key="2">
    <source>
        <dbReference type="ARBA" id="ARBA00023002"/>
    </source>
</evidence>
<organism evidence="4 5">
    <name type="scientific">Thermobacillus xylanilyticus</name>
    <dbReference type="NCBI Taxonomy" id="76633"/>
    <lineage>
        <taxon>Bacteria</taxon>
        <taxon>Bacillati</taxon>
        <taxon>Bacillota</taxon>
        <taxon>Bacilli</taxon>
        <taxon>Bacillales</taxon>
        <taxon>Paenibacillaceae</taxon>
        <taxon>Thermobacillus</taxon>
    </lineage>
</organism>
<keyword evidence="2 4" id="KW-0560">Oxidoreductase</keyword>
<dbReference type="InterPro" id="IPR029039">
    <property type="entry name" value="Flavoprotein-like_sf"/>
</dbReference>
<dbReference type="PANTHER" id="PTHR10204">
    <property type="entry name" value="NAD P H OXIDOREDUCTASE-RELATED"/>
    <property type="match status" value="1"/>
</dbReference>
<reference evidence="4 5" key="1">
    <citation type="submission" date="2021-04" db="EMBL/GenBank/DDBJ databases">
        <authorList>
            <person name="Rakotoarivonina H."/>
        </authorList>
    </citation>
    <scope>NUCLEOTIDE SEQUENCE [LARGE SCALE GENOMIC DNA]</scope>
    <source>
        <strain evidence="4 5">XE</strain>
    </source>
</reference>
<evidence type="ECO:0000313" key="4">
    <source>
        <dbReference type="EMBL" id="CAG5079940.1"/>
    </source>
</evidence>
<keyword evidence="5" id="KW-1185">Reference proteome</keyword>
<comment type="similarity">
    <text evidence="1">Belongs to the NAD(P)H dehydrogenase (quinone) family.</text>
</comment>
<feature type="domain" description="Flavodoxin-like fold" evidence="3">
    <location>
        <begin position="2"/>
        <end position="179"/>
    </location>
</feature>
<evidence type="ECO:0000259" key="3">
    <source>
        <dbReference type="Pfam" id="PF02525"/>
    </source>
</evidence>
<dbReference type="EC" id="1.6.5.2" evidence="4"/>
<name>A0ABM8V0V6_THEXY</name>
<dbReference type="InterPro" id="IPR051545">
    <property type="entry name" value="NAD(P)H_dehydrogenase_qn"/>
</dbReference>
<accession>A0ABM8V0V6</accession>
<evidence type="ECO:0000313" key="5">
    <source>
        <dbReference type="Proteomes" id="UP000681526"/>
    </source>
</evidence>